<dbReference type="AlphaFoldDB" id="A0A4Y3QVR0"/>
<evidence type="ECO:0000259" key="1">
    <source>
        <dbReference type="Pfam" id="PF06032"/>
    </source>
</evidence>
<dbReference type="EMBL" id="BJMM01000002">
    <property type="protein sequence ID" value="GEB48090.1"/>
    <property type="molecule type" value="Genomic_DNA"/>
</dbReference>
<dbReference type="InterPro" id="IPR010318">
    <property type="entry name" value="S-Me-THD_N"/>
</dbReference>
<dbReference type="InterPro" id="IPR027479">
    <property type="entry name" value="S-Me-THD_N_sf"/>
</dbReference>
<gene>
    <name evidence="3" type="ORF">SCA03_06410</name>
</gene>
<dbReference type="RefSeq" id="WP_030891244.1">
    <property type="nucleotide sequence ID" value="NZ_BJMM01000002.1"/>
</dbReference>
<dbReference type="Gene3D" id="2.40.390.10">
    <property type="entry name" value="CV3147-like"/>
    <property type="match status" value="1"/>
</dbReference>
<dbReference type="InterPro" id="IPR048350">
    <property type="entry name" value="S-Me-THD-like_C"/>
</dbReference>
<reference evidence="3 4" key="1">
    <citation type="submission" date="2019-06" db="EMBL/GenBank/DDBJ databases">
        <title>Whole genome shotgun sequence of Streptomyces cacaoi subsp. cacaoi NBRC 12748.</title>
        <authorList>
            <person name="Hosoyama A."/>
            <person name="Uohara A."/>
            <person name="Ohji S."/>
            <person name="Ichikawa N."/>
        </authorList>
    </citation>
    <scope>NUCLEOTIDE SEQUENCE [LARGE SCALE GENOMIC DNA]</scope>
    <source>
        <strain evidence="3 4">NBRC 12748</strain>
    </source>
</reference>
<dbReference type="Proteomes" id="UP000319210">
    <property type="component" value="Unassembled WGS sequence"/>
</dbReference>
<evidence type="ECO:0008006" key="5">
    <source>
        <dbReference type="Google" id="ProtNLM"/>
    </source>
</evidence>
<feature type="domain" description="S-Me-THD N-terminal" evidence="1">
    <location>
        <begin position="8"/>
        <end position="163"/>
    </location>
</feature>
<dbReference type="Pfam" id="PF06032">
    <property type="entry name" value="S-Me-THD_N"/>
    <property type="match status" value="1"/>
</dbReference>
<evidence type="ECO:0000259" key="2">
    <source>
        <dbReference type="Pfam" id="PF20906"/>
    </source>
</evidence>
<protein>
    <recommendedName>
        <fullName evidence="5">DUF917 domain-containing protein</fullName>
    </recommendedName>
</protein>
<dbReference type="SUPFAM" id="SSF160991">
    <property type="entry name" value="CV3147-like"/>
    <property type="match status" value="1"/>
</dbReference>
<comment type="caution">
    <text evidence="3">The sequence shown here is derived from an EMBL/GenBank/DDBJ whole genome shotgun (WGS) entry which is preliminary data.</text>
</comment>
<dbReference type="OrthoDB" id="3170437at2"/>
<dbReference type="Pfam" id="PF20906">
    <property type="entry name" value="S-Me-THD_C"/>
    <property type="match status" value="1"/>
</dbReference>
<accession>A0A4Y3QVR0</accession>
<proteinExistence type="predicted"/>
<evidence type="ECO:0000313" key="3">
    <source>
        <dbReference type="EMBL" id="GEB48090.1"/>
    </source>
</evidence>
<dbReference type="InterPro" id="IPR024071">
    <property type="entry name" value="S-Me-THD_C_sf"/>
</dbReference>
<sequence length="354" mass="37577">MREITADHMKDMARGAAVLGTGGGGDPYIGRLLAQQALERNGPVSLVDVDEVPDDALVVPTAFMGAPTVMVEKLPSGEETIRALRALEELLGRPVTHTVSIEAGGVNSMIPFVAAAELGLPLIDADGMGRAFPELQMLLPTLGGIRATPMALADERGNDLTLRTVDNAWAERLARSATVEMGCSAAVSLYALTGAQVKEHMVRGTMTLCERLGTTIREAARSHADPVQAATDVLGGRRVFTGKIVDVRRGTAAGFVRGDAVLDGLDEDTGHSLEFAFQNENLVVRRDGEILASVPDLICVLDTDTGEPVTTEFLRYGLRVSVVVAPCDPRWRTPEGLALAGPGVFGYDHPYVPV</sequence>
<evidence type="ECO:0000313" key="4">
    <source>
        <dbReference type="Proteomes" id="UP000319210"/>
    </source>
</evidence>
<organism evidence="3 4">
    <name type="scientific">Streptomyces cacaoi</name>
    <dbReference type="NCBI Taxonomy" id="1898"/>
    <lineage>
        <taxon>Bacteria</taxon>
        <taxon>Bacillati</taxon>
        <taxon>Actinomycetota</taxon>
        <taxon>Actinomycetes</taxon>
        <taxon>Kitasatosporales</taxon>
        <taxon>Streptomycetaceae</taxon>
        <taxon>Streptomyces</taxon>
    </lineage>
</organism>
<keyword evidence="4" id="KW-1185">Reference proteome</keyword>
<dbReference type="Gene3D" id="3.40.1610.10">
    <property type="entry name" value="CV3147-like domain"/>
    <property type="match status" value="1"/>
</dbReference>
<feature type="domain" description="S-Me-THD-like C-terminal" evidence="2">
    <location>
        <begin position="166"/>
        <end position="354"/>
    </location>
</feature>
<name>A0A4Y3QVR0_STRCI</name>